<dbReference type="PANTHER" id="PTHR31511:SF12">
    <property type="entry name" value="RHO TERMINATION FACTOR N-TERMINAL DOMAIN-CONTAINING PROTEIN"/>
    <property type="match status" value="1"/>
</dbReference>
<evidence type="ECO:0000313" key="2">
    <source>
        <dbReference type="Proteomes" id="UP000504606"/>
    </source>
</evidence>
<proteinExistence type="predicted"/>
<dbReference type="RefSeq" id="XP_052131585.1">
    <property type="nucleotide sequence ID" value="XM_052275625.1"/>
</dbReference>
<dbReference type="OrthoDB" id="6602337at2759"/>
<dbReference type="SUPFAM" id="SSF56672">
    <property type="entry name" value="DNA/RNA polymerases"/>
    <property type="match status" value="1"/>
</dbReference>
<name>A0A9C6X984_FRAOC</name>
<dbReference type="PANTHER" id="PTHR31511">
    <property type="entry name" value="PROTEIN CBG23764"/>
    <property type="match status" value="1"/>
</dbReference>
<feature type="region of interest" description="Disordered" evidence="1">
    <location>
        <begin position="202"/>
        <end position="241"/>
    </location>
</feature>
<dbReference type="Gene3D" id="3.90.1600.10">
    <property type="entry name" value="Palm domain of DNA polymerase"/>
    <property type="match status" value="1"/>
</dbReference>
<feature type="compositionally biased region" description="Basic and acidic residues" evidence="1">
    <location>
        <begin position="223"/>
        <end position="233"/>
    </location>
</feature>
<dbReference type="AlphaFoldDB" id="A0A9C6X984"/>
<gene>
    <name evidence="3" type="primary">LOC127751678</name>
</gene>
<dbReference type="GeneID" id="127751678"/>
<sequence length="354" mass="40645">MPFMSDYWKFLGNSLYGSFLSRPRKYRNIVLCKTKKEFLKHTRKPSYKNFRIFAQNFCAVECLKKEVTLSQPIFVSSFVLDHSKLHLTKLFWELKSHFSTEKGKNLQTLQFDTDSLIIKVTTEELEKDLMKLSHLFDFSSLPEWHALYDASRKKVPGLLKIELGGRVITEMVAVKSKVYAIRHLPWKKPTHLGVDGVDVPPVPARSGPTRAGVTSPAAADTQLTREEREREGGQEEEQEGWGVMRRCKGIPSSTLNKDVAFRDYKNCIFEGFKKEVTFFAIQSDGYYNVHTVQQRKSCLSAFDNKRKILEDGLTTIPFVIDLEGRETNWPEPNDDPGSENLQTLIELMETNAHV</sequence>
<keyword evidence="2" id="KW-1185">Reference proteome</keyword>
<evidence type="ECO:0000256" key="1">
    <source>
        <dbReference type="SAM" id="MobiDB-lite"/>
    </source>
</evidence>
<accession>A0A9C6X984</accession>
<dbReference type="Proteomes" id="UP000504606">
    <property type="component" value="Unplaced"/>
</dbReference>
<dbReference type="InterPro" id="IPR023211">
    <property type="entry name" value="DNA_pol_palm_dom_sf"/>
</dbReference>
<organism evidence="2 3">
    <name type="scientific">Frankliniella occidentalis</name>
    <name type="common">Western flower thrips</name>
    <name type="synonym">Euthrips occidentalis</name>
    <dbReference type="NCBI Taxonomy" id="133901"/>
    <lineage>
        <taxon>Eukaryota</taxon>
        <taxon>Metazoa</taxon>
        <taxon>Ecdysozoa</taxon>
        <taxon>Arthropoda</taxon>
        <taxon>Hexapoda</taxon>
        <taxon>Insecta</taxon>
        <taxon>Pterygota</taxon>
        <taxon>Neoptera</taxon>
        <taxon>Paraneoptera</taxon>
        <taxon>Thysanoptera</taxon>
        <taxon>Terebrantia</taxon>
        <taxon>Thripoidea</taxon>
        <taxon>Thripidae</taxon>
        <taxon>Frankliniella</taxon>
    </lineage>
</organism>
<evidence type="ECO:0000313" key="3">
    <source>
        <dbReference type="RefSeq" id="XP_052131585.1"/>
    </source>
</evidence>
<dbReference type="InterPro" id="IPR043502">
    <property type="entry name" value="DNA/RNA_pol_sf"/>
</dbReference>
<protein>
    <submittedName>
        <fullName evidence="3">Uncharacterized protein LOC127751678</fullName>
    </submittedName>
</protein>
<dbReference type="KEGG" id="foc:127751678"/>
<dbReference type="GO" id="GO:0071897">
    <property type="term" value="P:DNA biosynthetic process"/>
    <property type="evidence" value="ECO:0007669"/>
    <property type="project" value="UniProtKB-ARBA"/>
</dbReference>
<reference evidence="3" key="1">
    <citation type="submission" date="2025-08" db="UniProtKB">
        <authorList>
            <consortium name="RefSeq"/>
        </authorList>
    </citation>
    <scope>IDENTIFICATION</scope>
    <source>
        <tissue evidence="3">Whole organism</tissue>
    </source>
</reference>